<dbReference type="InterPro" id="IPR015939">
    <property type="entry name" value="Fum_Rdtase/Succ_DH_flav-like_C"/>
</dbReference>
<accession>A0A1M5YIH3</accession>
<evidence type="ECO:0000259" key="4">
    <source>
        <dbReference type="Pfam" id="PF02910"/>
    </source>
</evidence>
<keyword evidence="1" id="KW-0285">Flavoprotein</keyword>
<dbReference type="GO" id="GO:0050660">
    <property type="term" value="F:flavin adenine dinucleotide binding"/>
    <property type="evidence" value="ECO:0007669"/>
    <property type="project" value="TreeGrafter"/>
</dbReference>
<dbReference type="EMBL" id="FQXS01000037">
    <property type="protein sequence ID" value="SHI11333.1"/>
    <property type="molecule type" value="Genomic_DNA"/>
</dbReference>
<dbReference type="InterPro" id="IPR003953">
    <property type="entry name" value="FAD-dep_OxRdtase_2_FAD-bd"/>
</dbReference>
<proteinExistence type="predicted"/>
<dbReference type="Proteomes" id="UP000184139">
    <property type="component" value="Unassembled WGS sequence"/>
</dbReference>
<gene>
    <name evidence="5" type="ORF">SAMN02745124_04026</name>
</gene>
<dbReference type="RefSeq" id="WP_073378970.1">
    <property type="nucleotide sequence ID" value="NZ_FQXS01000037.1"/>
</dbReference>
<evidence type="ECO:0000256" key="2">
    <source>
        <dbReference type="ARBA" id="ARBA00023002"/>
    </source>
</evidence>
<protein>
    <submittedName>
        <fullName evidence="5">Succinate dehydrogenase/fumarate reductase, flavoprotein subunit</fullName>
    </submittedName>
</protein>
<feature type="domain" description="FAD-dependent oxidoreductase 2 FAD-binding" evidence="3">
    <location>
        <begin position="11"/>
        <end position="377"/>
    </location>
</feature>
<feature type="domain" description="Fumarate reductase/succinate dehydrogenase flavoprotein-like C-terminal" evidence="4">
    <location>
        <begin position="441"/>
        <end position="552"/>
    </location>
</feature>
<dbReference type="PRINTS" id="PR00368">
    <property type="entry name" value="FADPNR"/>
</dbReference>
<dbReference type="AlphaFoldDB" id="A0A1M5YIH3"/>
<dbReference type="GO" id="GO:0000104">
    <property type="term" value="F:succinate dehydrogenase activity"/>
    <property type="evidence" value="ECO:0007669"/>
    <property type="project" value="TreeGrafter"/>
</dbReference>
<evidence type="ECO:0000313" key="5">
    <source>
        <dbReference type="EMBL" id="SHI11333.1"/>
    </source>
</evidence>
<keyword evidence="6" id="KW-1185">Reference proteome</keyword>
<evidence type="ECO:0000259" key="3">
    <source>
        <dbReference type="Pfam" id="PF00890"/>
    </source>
</evidence>
<reference evidence="5 6" key="1">
    <citation type="submission" date="2016-11" db="EMBL/GenBank/DDBJ databases">
        <authorList>
            <person name="Jaros S."/>
            <person name="Januszkiewicz K."/>
            <person name="Wedrychowicz H."/>
        </authorList>
    </citation>
    <scope>NUCLEOTIDE SEQUENCE [LARGE SCALE GENOMIC DNA]</scope>
    <source>
        <strain evidence="5 6">DSM 9705</strain>
    </source>
</reference>
<dbReference type="InterPro" id="IPR030664">
    <property type="entry name" value="SdhA/FrdA/AprA"/>
</dbReference>
<keyword evidence="2" id="KW-0560">Oxidoreductase</keyword>
<dbReference type="GO" id="GO:0009061">
    <property type="term" value="P:anaerobic respiration"/>
    <property type="evidence" value="ECO:0007669"/>
    <property type="project" value="TreeGrafter"/>
</dbReference>
<dbReference type="SUPFAM" id="SSF51905">
    <property type="entry name" value="FAD/NAD(P)-binding domain"/>
    <property type="match status" value="1"/>
</dbReference>
<evidence type="ECO:0000313" key="6">
    <source>
        <dbReference type="Proteomes" id="UP000184139"/>
    </source>
</evidence>
<dbReference type="PANTHER" id="PTHR11632:SF73">
    <property type="entry name" value="BLR3196 PROTEIN"/>
    <property type="match status" value="1"/>
</dbReference>
<name>A0A1M5YIH3_9BACT</name>
<dbReference type="PANTHER" id="PTHR11632">
    <property type="entry name" value="SUCCINATE DEHYDROGENASE 2 FLAVOPROTEIN SUBUNIT"/>
    <property type="match status" value="1"/>
</dbReference>
<organism evidence="5 6">
    <name type="scientific">Desulfofustis glycolicus DSM 9705</name>
    <dbReference type="NCBI Taxonomy" id="1121409"/>
    <lineage>
        <taxon>Bacteria</taxon>
        <taxon>Pseudomonadati</taxon>
        <taxon>Thermodesulfobacteriota</taxon>
        <taxon>Desulfobulbia</taxon>
        <taxon>Desulfobulbales</taxon>
        <taxon>Desulfocapsaceae</taxon>
        <taxon>Desulfofustis</taxon>
    </lineage>
</organism>
<evidence type="ECO:0000256" key="1">
    <source>
        <dbReference type="ARBA" id="ARBA00022630"/>
    </source>
</evidence>
<dbReference type="STRING" id="1121409.SAMN02745124_04026"/>
<dbReference type="SUPFAM" id="SSF46977">
    <property type="entry name" value="Succinate dehydrogenase/fumarate reductase flavoprotein C-terminal domain"/>
    <property type="match status" value="1"/>
</dbReference>
<sequence>MKQDYPVIQCDVLIAGGGSAGVMAAIRAKELDKDQRVIVLEKGDAKYSGCIARGMDALNIVSIPGIASPELYVESNSIACEGIMDEPPNHMMAQRSYGVMQRLVDLGVCFPVDENGNYDILQVHPKGKFCVTMKEPELKTILHKKMIELGTEVMNRTMAVELLKNEDRVTGVIAVNVRTGEICVIQAKSVILSAGGTARFGLPNNGNLYGVYDFPGNTGDGYCMAYRAGAELSGFEYTLTYYIVKDINAPLLYITLTRGAHLYDAYGNRKDKEHPSLRSLNYEDVINRSGPLRITMDHLEEETIAEIENLLFTTERPACERFYEGRGINFRNPGSDGEIELWGTEVFLCGGHGITGVRVNEKAETSVRGLYAAGDTSLVARGHLSGAFVYGEISAESATEFAHTVDHCEVDTGAVDRFLAKRAARLAQSDNPIAIEEFEYKVRRIINDYLRAPKNEYKLKRALWWMKRFREELSTMVYIKDMHDLFKSYELENIIQCAVLSATASLERKESRWLPWHYRTDFPETDNERWLKHIVLTQGEHPDDVVVAHKEIIRMAKEELTNA</sequence>
<dbReference type="Pfam" id="PF02910">
    <property type="entry name" value="Succ_DH_flav_C"/>
    <property type="match status" value="1"/>
</dbReference>
<dbReference type="Gene3D" id="3.50.50.60">
    <property type="entry name" value="FAD/NAD(P)-binding domain"/>
    <property type="match status" value="2"/>
</dbReference>
<dbReference type="GO" id="GO:0009055">
    <property type="term" value="F:electron transfer activity"/>
    <property type="evidence" value="ECO:0007669"/>
    <property type="project" value="TreeGrafter"/>
</dbReference>
<dbReference type="OrthoDB" id="9806724at2"/>
<dbReference type="PIRSF" id="PIRSF000171">
    <property type="entry name" value="SDHA_APRA_LASPO"/>
    <property type="match status" value="1"/>
</dbReference>
<dbReference type="Pfam" id="PF00890">
    <property type="entry name" value="FAD_binding_2"/>
    <property type="match status" value="1"/>
</dbReference>
<dbReference type="GO" id="GO:0005886">
    <property type="term" value="C:plasma membrane"/>
    <property type="evidence" value="ECO:0007669"/>
    <property type="project" value="TreeGrafter"/>
</dbReference>
<dbReference type="InterPro" id="IPR036188">
    <property type="entry name" value="FAD/NAD-bd_sf"/>
</dbReference>
<dbReference type="InterPro" id="IPR037099">
    <property type="entry name" value="Fum_R/Succ_DH_flav-like_C_sf"/>
</dbReference>
<dbReference type="PRINTS" id="PR00411">
    <property type="entry name" value="PNDRDTASEI"/>
</dbReference>